<reference evidence="1 3" key="1">
    <citation type="submission" date="2008-03" db="EMBL/GenBank/DDBJ databases">
        <title>Annotation of Ixodes scapularis.</title>
        <authorList>
            <consortium name="Ixodes scapularis Genome Project Consortium"/>
            <person name="Caler E."/>
            <person name="Hannick L.I."/>
            <person name="Bidwell S."/>
            <person name="Joardar V."/>
            <person name="Thiagarajan M."/>
            <person name="Amedeo P."/>
            <person name="Galinsky K.J."/>
            <person name="Schobel S."/>
            <person name="Inman J."/>
            <person name="Hostetler J."/>
            <person name="Miller J."/>
            <person name="Hammond M."/>
            <person name="Megy K."/>
            <person name="Lawson D."/>
            <person name="Kodira C."/>
            <person name="Sutton G."/>
            <person name="Meyer J."/>
            <person name="Hill C.A."/>
            <person name="Birren B."/>
            <person name="Nene V."/>
            <person name="Collins F."/>
            <person name="Alarcon-Chaidez F."/>
            <person name="Wikel S."/>
            <person name="Strausberg R."/>
        </authorList>
    </citation>
    <scope>NUCLEOTIDE SEQUENCE [LARGE SCALE GENOMIC DNA]</scope>
    <source>
        <strain evidence="3">Wikel</strain>
        <strain evidence="1">Wikel colony</strain>
    </source>
</reference>
<gene>
    <name evidence="1" type="ORF">IscW_ISCW023910</name>
</gene>
<evidence type="ECO:0000313" key="1">
    <source>
        <dbReference type="EMBL" id="EEC20136.1"/>
    </source>
</evidence>
<feature type="non-terminal residue" evidence="1">
    <location>
        <position position="64"/>
    </location>
</feature>
<proteinExistence type="predicted"/>
<dbReference type="Proteomes" id="UP000001555">
    <property type="component" value="Unassembled WGS sequence"/>
</dbReference>
<evidence type="ECO:0000313" key="3">
    <source>
        <dbReference type="Proteomes" id="UP000001555"/>
    </source>
</evidence>
<keyword evidence="3" id="KW-1185">Reference proteome</keyword>
<dbReference type="VEuPathDB" id="VectorBase:ISCI023910"/>
<dbReference type="EMBL" id="DS972524">
    <property type="protein sequence ID" value="EEC20136.1"/>
    <property type="molecule type" value="Genomic_DNA"/>
</dbReference>
<name>B7QMR4_IXOSC</name>
<evidence type="ECO:0000313" key="2">
    <source>
        <dbReference type="EnsemblMetazoa" id="ISCW023910-PA"/>
    </source>
</evidence>
<dbReference type="PaxDb" id="6945-B7QMR4"/>
<protein>
    <submittedName>
        <fullName evidence="1 2">Uncharacterized protein</fullName>
    </submittedName>
</protein>
<sequence length="64" mass="7208">MKPTRRSYRLGERGVHGVFFPSEPFVSKSFHDSCQQRRAVDVASSCWLGGLTSSTWCNKMLPST</sequence>
<reference evidence="2" key="2">
    <citation type="submission" date="2020-05" db="UniProtKB">
        <authorList>
            <consortium name="EnsemblMetazoa"/>
        </authorList>
    </citation>
    <scope>IDENTIFICATION</scope>
    <source>
        <strain evidence="2">wikel</strain>
    </source>
</reference>
<dbReference type="AlphaFoldDB" id="B7QMR4"/>
<accession>B7QMR4</accession>
<dbReference type="EnsemblMetazoa" id="ISCW023910-RA">
    <property type="protein sequence ID" value="ISCW023910-PA"/>
    <property type="gene ID" value="ISCW023910"/>
</dbReference>
<dbReference type="HOGENOM" id="CLU_2874275_0_0_1"/>
<dbReference type="EMBL" id="ABJB010102077">
    <property type="status" value="NOT_ANNOTATED_CDS"/>
    <property type="molecule type" value="Genomic_DNA"/>
</dbReference>
<dbReference type="InParanoid" id="B7QMR4"/>
<organism>
    <name type="scientific">Ixodes scapularis</name>
    <name type="common">Black-legged tick</name>
    <name type="synonym">Deer tick</name>
    <dbReference type="NCBI Taxonomy" id="6945"/>
    <lineage>
        <taxon>Eukaryota</taxon>
        <taxon>Metazoa</taxon>
        <taxon>Ecdysozoa</taxon>
        <taxon>Arthropoda</taxon>
        <taxon>Chelicerata</taxon>
        <taxon>Arachnida</taxon>
        <taxon>Acari</taxon>
        <taxon>Parasitiformes</taxon>
        <taxon>Ixodida</taxon>
        <taxon>Ixodoidea</taxon>
        <taxon>Ixodidae</taxon>
        <taxon>Ixodinae</taxon>
        <taxon>Ixodes</taxon>
    </lineage>
</organism>
<dbReference type="VEuPathDB" id="VectorBase:ISCW023910"/>